<evidence type="ECO:0000256" key="2">
    <source>
        <dbReference type="ARBA" id="ARBA00022801"/>
    </source>
</evidence>
<dbReference type="Pfam" id="PF03959">
    <property type="entry name" value="FSH1"/>
    <property type="match status" value="1"/>
</dbReference>
<dbReference type="GO" id="GO:0005634">
    <property type="term" value="C:nucleus"/>
    <property type="evidence" value="ECO:0007669"/>
    <property type="project" value="TreeGrafter"/>
</dbReference>
<dbReference type="InterPro" id="IPR050593">
    <property type="entry name" value="LovG"/>
</dbReference>
<dbReference type="AlphaFoldDB" id="A0A8K0KDR2"/>
<evidence type="ECO:0000313" key="4">
    <source>
        <dbReference type="EMBL" id="KAG8233020.1"/>
    </source>
</evidence>
<comment type="caution">
    <text evidence="4">The sequence shown here is derived from an EMBL/GenBank/DDBJ whole genome shotgun (WGS) entry which is preliminary data.</text>
</comment>
<reference evidence="4" key="2">
    <citation type="submission" date="2017-10" db="EMBL/GenBank/DDBJ databases">
        <title>Ladona fulva Genome sequencing and assembly.</title>
        <authorList>
            <person name="Murali S."/>
            <person name="Richards S."/>
            <person name="Bandaranaike D."/>
            <person name="Bellair M."/>
            <person name="Blankenburg K."/>
            <person name="Chao H."/>
            <person name="Dinh H."/>
            <person name="Doddapaneni H."/>
            <person name="Dugan-Rocha S."/>
            <person name="Elkadiri S."/>
            <person name="Gnanaolivu R."/>
            <person name="Hernandez B."/>
            <person name="Skinner E."/>
            <person name="Javaid M."/>
            <person name="Lee S."/>
            <person name="Li M."/>
            <person name="Ming W."/>
            <person name="Munidasa M."/>
            <person name="Muniz J."/>
            <person name="Nguyen L."/>
            <person name="Hughes D."/>
            <person name="Osuji N."/>
            <person name="Pu L.-L."/>
            <person name="Puazo M."/>
            <person name="Qu C."/>
            <person name="Quiroz J."/>
            <person name="Raj R."/>
            <person name="Weissenberger G."/>
            <person name="Xin Y."/>
            <person name="Zou X."/>
            <person name="Han Y."/>
            <person name="Worley K."/>
            <person name="Muzny D."/>
            <person name="Gibbs R."/>
        </authorList>
    </citation>
    <scope>NUCLEOTIDE SEQUENCE</scope>
    <source>
        <strain evidence="4">Sampled in the wild</strain>
    </source>
</reference>
<dbReference type="Gene3D" id="3.40.50.1820">
    <property type="entry name" value="alpha/beta hydrolase"/>
    <property type="match status" value="1"/>
</dbReference>
<comment type="similarity">
    <text evidence="1">Belongs to the LovG family.</text>
</comment>
<dbReference type="InterPro" id="IPR005645">
    <property type="entry name" value="FSH-like_dom"/>
</dbReference>
<dbReference type="PANTHER" id="PTHR48070">
    <property type="entry name" value="ESTERASE OVCA2"/>
    <property type="match status" value="1"/>
</dbReference>
<name>A0A8K0KDR2_LADFU</name>
<dbReference type="InterPro" id="IPR029058">
    <property type="entry name" value="AB_hydrolase_fold"/>
</dbReference>
<evidence type="ECO:0000313" key="5">
    <source>
        <dbReference type="Proteomes" id="UP000792457"/>
    </source>
</evidence>
<dbReference type="EMBL" id="KZ308681">
    <property type="protein sequence ID" value="KAG8233020.1"/>
    <property type="molecule type" value="Genomic_DNA"/>
</dbReference>
<evidence type="ECO:0000259" key="3">
    <source>
        <dbReference type="Pfam" id="PF03959"/>
    </source>
</evidence>
<feature type="domain" description="Serine hydrolase" evidence="3">
    <location>
        <begin position="2"/>
        <end position="200"/>
    </location>
</feature>
<keyword evidence="5" id="KW-1185">Reference proteome</keyword>
<dbReference type="GO" id="GO:0005737">
    <property type="term" value="C:cytoplasm"/>
    <property type="evidence" value="ECO:0007669"/>
    <property type="project" value="TreeGrafter"/>
</dbReference>
<reference evidence="4" key="1">
    <citation type="submission" date="2013-04" db="EMBL/GenBank/DDBJ databases">
        <authorList>
            <person name="Qu J."/>
            <person name="Murali S.C."/>
            <person name="Bandaranaike D."/>
            <person name="Bellair M."/>
            <person name="Blankenburg K."/>
            <person name="Chao H."/>
            <person name="Dinh H."/>
            <person name="Doddapaneni H."/>
            <person name="Downs B."/>
            <person name="Dugan-Rocha S."/>
            <person name="Elkadiri S."/>
            <person name="Gnanaolivu R.D."/>
            <person name="Hernandez B."/>
            <person name="Javaid M."/>
            <person name="Jayaseelan J.C."/>
            <person name="Lee S."/>
            <person name="Li M."/>
            <person name="Ming W."/>
            <person name="Munidasa M."/>
            <person name="Muniz J."/>
            <person name="Nguyen L."/>
            <person name="Ongeri F."/>
            <person name="Osuji N."/>
            <person name="Pu L.-L."/>
            <person name="Puazo M."/>
            <person name="Qu C."/>
            <person name="Quiroz J."/>
            <person name="Raj R."/>
            <person name="Weissenberger G."/>
            <person name="Xin Y."/>
            <person name="Zou X."/>
            <person name="Han Y."/>
            <person name="Richards S."/>
            <person name="Worley K."/>
            <person name="Muzny D."/>
            <person name="Gibbs R."/>
        </authorList>
    </citation>
    <scope>NUCLEOTIDE SEQUENCE</scope>
    <source>
        <strain evidence="4">Sampled in the wild</strain>
    </source>
</reference>
<dbReference type="GO" id="GO:0032526">
    <property type="term" value="P:response to retinoic acid"/>
    <property type="evidence" value="ECO:0007669"/>
    <property type="project" value="TreeGrafter"/>
</dbReference>
<dbReference type="GO" id="GO:0016787">
    <property type="term" value="F:hydrolase activity"/>
    <property type="evidence" value="ECO:0007669"/>
    <property type="project" value="UniProtKB-KW"/>
</dbReference>
<accession>A0A8K0KDR2</accession>
<evidence type="ECO:0000256" key="1">
    <source>
        <dbReference type="ARBA" id="ARBA00005863"/>
    </source>
</evidence>
<sequence>MLRILCLHGYRQNATYFKEKLGGFRKLIKKTAELVFVSAPLEVSQNDFRNESGTVVDGRGWWFSREDNYFRALDPSDFCYGFEESLKVVEKVFAEEGPFDGILGFSQGAAFAAILCSMQQKGELSFQFQFAVIVAGFKSLCTPHGKYYADIIRLPSLHVFGETDGIIGTESSEDLLKAFENPVVIKHPGGHYMPASSQQKPYYIEFLTERLKLKEVKD</sequence>
<keyword evidence="2" id="KW-0378">Hydrolase</keyword>
<gene>
    <name evidence="4" type="ORF">J437_LFUL013689</name>
</gene>
<dbReference type="Proteomes" id="UP000792457">
    <property type="component" value="Unassembled WGS sequence"/>
</dbReference>
<dbReference type="FunFam" id="3.40.50.1820:FF:000073">
    <property type="entry name" value="esterase OVCA2 isoform X6"/>
    <property type="match status" value="1"/>
</dbReference>
<organism evidence="4 5">
    <name type="scientific">Ladona fulva</name>
    <name type="common">Scarce chaser dragonfly</name>
    <name type="synonym">Libellula fulva</name>
    <dbReference type="NCBI Taxonomy" id="123851"/>
    <lineage>
        <taxon>Eukaryota</taxon>
        <taxon>Metazoa</taxon>
        <taxon>Ecdysozoa</taxon>
        <taxon>Arthropoda</taxon>
        <taxon>Hexapoda</taxon>
        <taxon>Insecta</taxon>
        <taxon>Pterygota</taxon>
        <taxon>Palaeoptera</taxon>
        <taxon>Odonata</taxon>
        <taxon>Epiprocta</taxon>
        <taxon>Anisoptera</taxon>
        <taxon>Libelluloidea</taxon>
        <taxon>Libellulidae</taxon>
        <taxon>Ladona</taxon>
    </lineage>
</organism>
<dbReference type="SUPFAM" id="SSF53474">
    <property type="entry name" value="alpha/beta-Hydrolases"/>
    <property type="match status" value="1"/>
</dbReference>
<dbReference type="OrthoDB" id="414698at2759"/>
<protein>
    <recommendedName>
        <fullName evidence="3">Serine hydrolase domain-containing protein</fullName>
    </recommendedName>
</protein>
<dbReference type="PANTHER" id="PTHR48070:SF6">
    <property type="entry name" value="ESTERASE OVCA2"/>
    <property type="match status" value="1"/>
</dbReference>
<proteinExistence type="inferred from homology"/>